<dbReference type="AlphaFoldDB" id="A0A9D3T502"/>
<protein>
    <submittedName>
        <fullName evidence="2">Uncharacterized protein</fullName>
    </submittedName>
</protein>
<reference evidence="2" key="1">
    <citation type="submission" date="2021-01" db="EMBL/GenBank/DDBJ databases">
        <authorList>
            <person name="Zahm M."/>
            <person name="Roques C."/>
            <person name="Cabau C."/>
            <person name="Klopp C."/>
            <person name="Donnadieu C."/>
            <person name="Jouanno E."/>
            <person name="Lampietro C."/>
            <person name="Louis A."/>
            <person name="Herpin A."/>
            <person name="Echchiki A."/>
            <person name="Berthelot C."/>
            <person name="Parey E."/>
            <person name="Roest-Crollius H."/>
            <person name="Braasch I."/>
            <person name="Postlethwait J."/>
            <person name="Bobe J."/>
            <person name="Montfort J."/>
            <person name="Bouchez O."/>
            <person name="Begum T."/>
            <person name="Mejri S."/>
            <person name="Adams A."/>
            <person name="Chen W.-J."/>
            <person name="Guiguen Y."/>
        </authorList>
    </citation>
    <scope>NUCLEOTIDE SEQUENCE</scope>
    <source>
        <strain evidence="2">YG-15Mar2019-1</strain>
        <tissue evidence="2">Brain</tissue>
    </source>
</reference>
<dbReference type="Proteomes" id="UP001046870">
    <property type="component" value="Chromosome 10"/>
</dbReference>
<evidence type="ECO:0000313" key="3">
    <source>
        <dbReference type="Proteomes" id="UP001046870"/>
    </source>
</evidence>
<gene>
    <name evidence="2" type="ORF">MATL_G00134970</name>
</gene>
<keyword evidence="3" id="KW-1185">Reference proteome</keyword>
<feature type="region of interest" description="Disordered" evidence="1">
    <location>
        <begin position="1"/>
        <end position="34"/>
    </location>
</feature>
<name>A0A9D3T502_MEGAT</name>
<evidence type="ECO:0000256" key="1">
    <source>
        <dbReference type="SAM" id="MobiDB-lite"/>
    </source>
</evidence>
<accession>A0A9D3T502</accession>
<feature type="compositionally biased region" description="Gly residues" evidence="1">
    <location>
        <begin position="1"/>
        <end position="15"/>
    </location>
</feature>
<sequence length="70" mass="8082">MRGWQGEGYTAGCGGVRHRDVRSHHLPNTGTQKLQLTDFWQQESGKRHAPTRTLEERGSLTPWKCSRRHI</sequence>
<dbReference type="EMBL" id="JAFDVH010000010">
    <property type="protein sequence ID" value="KAG7470001.1"/>
    <property type="molecule type" value="Genomic_DNA"/>
</dbReference>
<evidence type="ECO:0000313" key="2">
    <source>
        <dbReference type="EMBL" id="KAG7470001.1"/>
    </source>
</evidence>
<comment type="caution">
    <text evidence="2">The sequence shown here is derived from an EMBL/GenBank/DDBJ whole genome shotgun (WGS) entry which is preliminary data.</text>
</comment>
<organism evidence="2 3">
    <name type="scientific">Megalops atlanticus</name>
    <name type="common">Tarpon</name>
    <name type="synonym">Clupea gigantea</name>
    <dbReference type="NCBI Taxonomy" id="7932"/>
    <lineage>
        <taxon>Eukaryota</taxon>
        <taxon>Metazoa</taxon>
        <taxon>Chordata</taxon>
        <taxon>Craniata</taxon>
        <taxon>Vertebrata</taxon>
        <taxon>Euteleostomi</taxon>
        <taxon>Actinopterygii</taxon>
        <taxon>Neopterygii</taxon>
        <taxon>Teleostei</taxon>
        <taxon>Elopiformes</taxon>
        <taxon>Megalopidae</taxon>
        <taxon>Megalops</taxon>
    </lineage>
</organism>
<proteinExistence type="predicted"/>